<organism evidence="3 4">
    <name type="scientific">Prorocentrum cordatum</name>
    <dbReference type="NCBI Taxonomy" id="2364126"/>
    <lineage>
        <taxon>Eukaryota</taxon>
        <taxon>Sar</taxon>
        <taxon>Alveolata</taxon>
        <taxon>Dinophyceae</taxon>
        <taxon>Prorocentrales</taxon>
        <taxon>Prorocentraceae</taxon>
        <taxon>Prorocentrum</taxon>
    </lineage>
</organism>
<keyword evidence="2" id="KW-1133">Transmembrane helix</keyword>
<evidence type="ECO:0000313" key="3">
    <source>
        <dbReference type="EMBL" id="CAK0795239.1"/>
    </source>
</evidence>
<feature type="compositionally biased region" description="Basic and acidic residues" evidence="1">
    <location>
        <begin position="241"/>
        <end position="255"/>
    </location>
</feature>
<evidence type="ECO:0000256" key="2">
    <source>
        <dbReference type="SAM" id="Phobius"/>
    </source>
</evidence>
<keyword evidence="2" id="KW-0812">Transmembrane</keyword>
<evidence type="ECO:0000313" key="4">
    <source>
        <dbReference type="Proteomes" id="UP001189429"/>
    </source>
</evidence>
<feature type="transmembrane region" description="Helical" evidence="2">
    <location>
        <begin position="116"/>
        <end position="140"/>
    </location>
</feature>
<feature type="region of interest" description="Disordered" evidence="1">
    <location>
        <begin position="223"/>
        <end position="293"/>
    </location>
</feature>
<keyword evidence="2" id="KW-0472">Membrane</keyword>
<feature type="transmembrane region" description="Helical" evidence="2">
    <location>
        <begin position="67"/>
        <end position="96"/>
    </location>
</feature>
<gene>
    <name evidence="3" type="ORF">PCOR1329_LOCUS4960</name>
</gene>
<feature type="transmembrane region" description="Helical" evidence="2">
    <location>
        <begin position="12"/>
        <end position="30"/>
    </location>
</feature>
<reference evidence="3" key="1">
    <citation type="submission" date="2023-10" db="EMBL/GenBank/DDBJ databases">
        <authorList>
            <person name="Chen Y."/>
            <person name="Shah S."/>
            <person name="Dougan E. K."/>
            <person name="Thang M."/>
            <person name="Chan C."/>
        </authorList>
    </citation>
    <scope>NUCLEOTIDE SEQUENCE [LARGE SCALE GENOMIC DNA]</scope>
</reference>
<sequence length="359" mass="38039">MASVRSCDGFAPGLVALVTPLLGLMTLATAKMMTAAAALDGDGTDMASLMIATHGGRMALTRGASAAFLAAVAGVFSASFLDAMLINLVALLLPTFQWRRLSHSTLRLPLFILLRLVARFLLLELALLAFLMPTFVLIALRSSSASGPAKKLCMQKLLMQKLFTQKLFAPKQKAVHAEAAHAEAVHAEAVQDAGVPPVSLLVLLQIMLDRRLEEFVESIGVYRGDPRVPRPPGGGAAPARSSDDVPPRGPARDGPDGPAGAAASIPTNAVALPGGGPDIPASSLTPRGHRRASASELARLQHFRREVIGICHEEAAFYRTLPRSENGSGPPSRARPLPRDMLYWDLRLHVGGVASVVWP</sequence>
<proteinExistence type="predicted"/>
<dbReference type="Proteomes" id="UP001189429">
    <property type="component" value="Unassembled WGS sequence"/>
</dbReference>
<name>A0ABN9PS63_9DINO</name>
<protein>
    <recommendedName>
        <fullName evidence="5">Autophagy-related protein 9</fullName>
    </recommendedName>
</protein>
<accession>A0ABN9PS63</accession>
<evidence type="ECO:0000256" key="1">
    <source>
        <dbReference type="SAM" id="MobiDB-lite"/>
    </source>
</evidence>
<dbReference type="EMBL" id="CAUYUJ010001293">
    <property type="protein sequence ID" value="CAK0795239.1"/>
    <property type="molecule type" value="Genomic_DNA"/>
</dbReference>
<evidence type="ECO:0008006" key="5">
    <source>
        <dbReference type="Google" id="ProtNLM"/>
    </source>
</evidence>
<keyword evidence="4" id="KW-1185">Reference proteome</keyword>
<comment type="caution">
    <text evidence="3">The sequence shown here is derived from an EMBL/GenBank/DDBJ whole genome shotgun (WGS) entry which is preliminary data.</text>
</comment>